<dbReference type="Pfam" id="PF20408">
    <property type="entry name" value="Abhydrolase_11"/>
    <property type="match status" value="1"/>
</dbReference>
<dbReference type="InterPro" id="IPR029058">
    <property type="entry name" value="AB_hydrolase_fold"/>
</dbReference>
<dbReference type="OrthoDB" id="652634at2"/>
<dbReference type="PATRIC" id="fig|768671.3.peg.93"/>
<dbReference type="ESTHER" id="9gamm-f9u583">
    <property type="family name" value="NLS3-Tex30"/>
</dbReference>
<gene>
    <name evidence="2" type="ORF">ThimaDRAFT_0084</name>
</gene>
<accession>F9U583</accession>
<evidence type="ECO:0000313" key="2">
    <source>
        <dbReference type="EMBL" id="EGV20306.1"/>
    </source>
</evidence>
<proteinExistence type="predicted"/>
<dbReference type="PANTHER" id="PTHR13136">
    <property type="entry name" value="TESTIS DEVELOPMENT PROTEIN PRTD"/>
    <property type="match status" value="1"/>
</dbReference>
<reference evidence="2 3" key="1">
    <citation type="submission" date="2011-06" db="EMBL/GenBank/DDBJ databases">
        <title>The draft genome of Thiocapsa marina 5811.</title>
        <authorList>
            <consortium name="US DOE Joint Genome Institute (JGI-PGF)"/>
            <person name="Lucas S."/>
            <person name="Han J."/>
            <person name="Cheng J.-F."/>
            <person name="Goodwin L."/>
            <person name="Pitluck S."/>
            <person name="Peters L."/>
            <person name="Land M.L."/>
            <person name="Hauser L."/>
            <person name="Vogl K."/>
            <person name="Liu Z."/>
            <person name="Imhoff J."/>
            <person name="Thiel V."/>
            <person name="Frigaard N.-U."/>
            <person name="Bryant D."/>
            <person name="Woyke T.J."/>
        </authorList>
    </citation>
    <scope>NUCLEOTIDE SEQUENCE [LARGE SCALE GENOMIC DNA]</scope>
    <source>
        <strain evidence="2 3">5811</strain>
    </source>
</reference>
<dbReference type="SUPFAM" id="SSF53474">
    <property type="entry name" value="alpha/beta-Hydrolases"/>
    <property type="match status" value="1"/>
</dbReference>
<keyword evidence="2" id="KW-0378">Hydrolase</keyword>
<organism evidence="2 3">
    <name type="scientific">Thiocapsa marina 5811</name>
    <dbReference type="NCBI Taxonomy" id="768671"/>
    <lineage>
        <taxon>Bacteria</taxon>
        <taxon>Pseudomonadati</taxon>
        <taxon>Pseudomonadota</taxon>
        <taxon>Gammaproteobacteria</taxon>
        <taxon>Chromatiales</taxon>
        <taxon>Chromatiaceae</taxon>
        <taxon>Thiocapsa</taxon>
    </lineage>
</organism>
<dbReference type="eggNOG" id="COG3571">
    <property type="taxonomic scope" value="Bacteria"/>
</dbReference>
<dbReference type="InterPro" id="IPR026555">
    <property type="entry name" value="NSL3/Tex30"/>
</dbReference>
<protein>
    <submittedName>
        <fullName evidence="2">Putative hydrolase protein</fullName>
    </submittedName>
</protein>
<sequence>MDPLLIDGPADARCHLILAHGAGQGADSPFMSAVAHALAAAGLRVSRFSFPYMVRSETEGRRRPPDREPILIETWLRVIAEQRVAHGAGERLLIGGKSMGGRIASLIADEAGVDGLVCLGYPFHPPGRPERTRVAHLSGLRTPKLICQGERDPFGSREEVARYDLSPSIEIVWIADGEHSFKPRRASGVTLEQNLSLAAGAVASFAARLQ</sequence>
<name>F9U583_9GAMM</name>
<keyword evidence="3" id="KW-1185">Reference proteome</keyword>
<dbReference type="AlphaFoldDB" id="F9U583"/>
<dbReference type="Proteomes" id="UP000005459">
    <property type="component" value="Unassembled WGS sequence"/>
</dbReference>
<feature type="domain" description="KANL3/Tex30 alpha/beta hydrolase-like" evidence="1">
    <location>
        <begin position="14"/>
        <end position="206"/>
    </location>
</feature>
<dbReference type="InterPro" id="IPR046879">
    <property type="entry name" value="KANL3/Tex30_Abhydrolase"/>
</dbReference>
<dbReference type="PANTHER" id="PTHR13136:SF11">
    <property type="entry name" value="TESTIS-EXPRESSED PROTEIN 30"/>
    <property type="match status" value="1"/>
</dbReference>
<dbReference type="STRING" id="768671.ThimaDRAFT_0084"/>
<dbReference type="GO" id="GO:0016787">
    <property type="term" value="F:hydrolase activity"/>
    <property type="evidence" value="ECO:0007669"/>
    <property type="project" value="UniProtKB-KW"/>
</dbReference>
<dbReference type="EMBL" id="AFWV01000001">
    <property type="protein sequence ID" value="EGV20306.1"/>
    <property type="molecule type" value="Genomic_DNA"/>
</dbReference>
<evidence type="ECO:0000259" key="1">
    <source>
        <dbReference type="Pfam" id="PF20408"/>
    </source>
</evidence>
<evidence type="ECO:0000313" key="3">
    <source>
        <dbReference type="Proteomes" id="UP000005459"/>
    </source>
</evidence>
<dbReference type="Gene3D" id="3.40.50.1820">
    <property type="entry name" value="alpha/beta hydrolase"/>
    <property type="match status" value="1"/>
</dbReference>